<dbReference type="AlphaFoldDB" id="A0A392VS26"/>
<protein>
    <submittedName>
        <fullName evidence="1">Uncharacterized protein</fullName>
    </submittedName>
</protein>
<sequence length="30" mass="3413">TLSRRYTMDPGSWTVKQKILVSIDGSCTRL</sequence>
<name>A0A392VS26_9FABA</name>
<keyword evidence="2" id="KW-1185">Reference proteome</keyword>
<accession>A0A392VS26</accession>
<feature type="non-terminal residue" evidence="1">
    <location>
        <position position="1"/>
    </location>
</feature>
<proteinExistence type="predicted"/>
<reference evidence="1 2" key="1">
    <citation type="journal article" date="2018" name="Front. Plant Sci.">
        <title>Red Clover (Trifolium pratense) and Zigzag Clover (T. medium) - A Picture of Genomic Similarities and Differences.</title>
        <authorList>
            <person name="Dluhosova J."/>
            <person name="Istvanek J."/>
            <person name="Nedelnik J."/>
            <person name="Repkova J."/>
        </authorList>
    </citation>
    <scope>NUCLEOTIDE SEQUENCE [LARGE SCALE GENOMIC DNA]</scope>
    <source>
        <strain evidence="2">cv. 10/8</strain>
        <tissue evidence="1">Leaf</tissue>
    </source>
</reference>
<comment type="caution">
    <text evidence="1">The sequence shown here is derived from an EMBL/GenBank/DDBJ whole genome shotgun (WGS) entry which is preliminary data.</text>
</comment>
<dbReference type="Proteomes" id="UP000265520">
    <property type="component" value="Unassembled WGS sequence"/>
</dbReference>
<evidence type="ECO:0000313" key="2">
    <source>
        <dbReference type="Proteomes" id="UP000265520"/>
    </source>
</evidence>
<organism evidence="1 2">
    <name type="scientific">Trifolium medium</name>
    <dbReference type="NCBI Taxonomy" id="97028"/>
    <lineage>
        <taxon>Eukaryota</taxon>
        <taxon>Viridiplantae</taxon>
        <taxon>Streptophyta</taxon>
        <taxon>Embryophyta</taxon>
        <taxon>Tracheophyta</taxon>
        <taxon>Spermatophyta</taxon>
        <taxon>Magnoliopsida</taxon>
        <taxon>eudicotyledons</taxon>
        <taxon>Gunneridae</taxon>
        <taxon>Pentapetalae</taxon>
        <taxon>rosids</taxon>
        <taxon>fabids</taxon>
        <taxon>Fabales</taxon>
        <taxon>Fabaceae</taxon>
        <taxon>Papilionoideae</taxon>
        <taxon>50 kb inversion clade</taxon>
        <taxon>NPAAA clade</taxon>
        <taxon>Hologalegina</taxon>
        <taxon>IRL clade</taxon>
        <taxon>Trifolieae</taxon>
        <taxon>Trifolium</taxon>
    </lineage>
</organism>
<evidence type="ECO:0000313" key="1">
    <source>
        <dbReference type="EMBL" id="MCI91198.1"/>
    </source>
</evidence>
<dbReference type="EMBL" id="LXQA011265492">
    <property type="protein sequence ID" value="MCI91198.1"/>
    <property type="molecule type" value="Genomic_DNA"/>
</dbReference>